<name>A0A7D6V7Z0_9NOCA</name>
<dbReference type="Gene3D" id="3.40.109.10">
    <property type="entry name" value="NADH Oxidase"/>
    <property type="match status" value="2"/>
</dbReference>
<protein>
    <recommendedName>
        <fullName evidence="4">NAD(P)H nitroreductase</fullName>
    </recommendedName>
</protein>
<dbReference type="Proteomes" id="UP000515512">
    <property type="component" value="Chromosome"/>
</dbReference>
<evidence type="ECO:0000313" key="2">
    <source>
        <dbReference type="EMBL" id="QLY28591.1"/>
    </source>
</evidence>
<dbReference type="NCBIfam" id="NF047509">
    <property type="entry name" value="Rv3131_FMN_oxido"/>
    <property type="match status" value="1"/>
</dbReference>
<gene>
    <name evidence="2" type="ORF">H0264_25015</name>
</gene>
<keyword evidence="3" id="KW-1185">Reference proteome</keyword>
<evidence type="ECO:0000313" key="3">
    <source>
        <dbReference type="Proteomes" id="UP000515512"/>
    </source>
</evidence>
<dbReference type="InterPro" id="IPR050627">
    <property type="entry name" value="Nitroreductase/BluB"/>
</dbReference>
<sequence length="338" mass="37292">MPDLDTRAAATVPDDATLLEAMRIAARAPSVHNTQPWRWVFDGSRLHLHGDLDRRLLATDPHCRQWVISCGAALHHARTAFAAHGWHTDVVRLPDRERPDLLASVRFYRRPEVPGAVAGRAAAIERRYTDRLPLSEPTGWADLLPVLRALAEPHDLVLDVYSDNDRARLVAASRQAVGARRYDPLYEAELDWWTGHPDPAQGIPPDALSSAAERERVELARRFPEQRGADRRAALRDRAAVVVLSTHDDTEPLWLHTGEALSAVLLECTARGLATCALTHVTELPAARRAVAAPLGRHVLPQVLIRIGTAPAGELPTRTPRRPLSEIFTNQPATPADS</sequence>
<reference evidence="2 3" key="1">
    <citation type="submission" date="2020-07" db="EMBL/GenBank/DDBJ databases">
        <authorList>
            <person name="Zhuang K."/>
            <person name="Ran Y."/>
        </authorList>
    </citation>
    <scope>NUCLEOTIDE SEQUENCE [LARGE SCALE GENOMIC DNA]</scope>
    <source>
        <strain evidence="2 3">WCH-YHL-001</strain>
    </source>
</reference>
<dbReference type="AlphaFoldDB" id="A0A7D6V7Z0"/>
<dbReference type="KEGG" id="nhu:H0264_25015"/>
<organism evidence="2 3">
    <name type="scientific">Nocardia huaxiensis</name>
    <dbReference type="NCBI Taxonomy" id="2755382"/>
    <lineage>
        <taxon>Bacteria</taxon>
        <taxon>Bacillati</taxon>
        <taxon>Actinomycetota</taxon>
        <taxon>Actinomycetes</taxon>
        <taxon>Mycobacteriales</taxon>
        <taxon>Nocardiaceae</taxon>
        <taxon>Nocardia</taxon>
    </lineage>
</organism>
<evidence type="ECO:0008006" key="4">
    <source>
        <dbReference type="Google" id="ProtNLM"/>
    </source>
</evidence>
<dbReference type="GO" id="GO:0016491">
    <property type="term" value="F:oxidoreductase activity"/>
    <property type="evidence" value="ECO:0007669"/>
    <property type="project" value="InterPro"/>
</dbReference>
<evidence type="ECO:0000256" key="1">
    <source>
        <dbReference type="SAM" id="MobiDB-lite"/>
    </source>
</evidence>
<accession>A0A7D6V7Z0</accession>
<dbReference type="PANTHER" id="PTHR23026:SF123">
    <property type="entry name" value="NAD(P)H NITROREDUCTASE RV3131-RELATED"/>
    <property type="match status" value="1"/>
</dbReference>
<dbReference type="RefSeq" id="WP_181579797.1">
    <property type="nucleotide sequence ID" value="NZ_CP059399.1"/>
</dbReference>
<feature type="compositionally biased region" description="Polar residues" evidence="1">
    <location>
        <begin position="327"/>
        <end position="338"/>
    </location>
</feature>
<feature type="region of interest" description="Disordered" evidence="1">
    <location>
        <begin position="312"/>
        <end position="338"/>
    </location>
</feature>
<proteinExistence type="predicted"/>
<dbReference type="EMBL" id="CP059399">
    <property type="protein sequence ID" value="QLY28591.1"/>
    <property type="molecule type" value="Genomic_DNA"/>
</dbReference>
<dbReference type="SUPFAM" id="SSF55469">
    <property type="entry name" value="FMN-dependent nitroreductase-like"/>
    <property type="match status" value="1"/>
</dbReference>
<dbReference type="InterPro" id="IPR000415">
    <property type="entry name" value="Nitroreductase-like"/>
</dbReference>
<dbReference type="PANTHER" id="PTHR23026">
    <property type="entry name" value="NADPH NITROREDUCTASE"/>
    <property type="match status" value="1"/>
</dbReference>